<dbReference type="Proteomes" id="UP000027195">
    <property type="component" value="Unassembled WGS sequence"/>
</dbReference>
<evidence type="ECO:0000313" key="6">
    <source>
        <dbReference type="Proteomes" id="UP000027195"/>
    </source>
</evidence>
<gene>
    <name evidence="5" type="ORF">BOTBODRAFT_33485</name>
</gene>
<feature type="compositionally biased region" description="Basic and acidic residues" evidence="3">
    <location>
        <begin position="365"/>
        <end position="381"/>
    </location>
</feature>
<dbReference type="PANTHER" id="PTHR23236">
    <property type="entry name" value="EUKARYOTIC TRANSLATION INITIATION FACTOR 4B/4H"/>
    <property type="match status" value="1"/>
</dbReference>
<dbReference type="PROSITE" id="PS50102">
    <property type="entry name" value="RRM"/>
    <property type="match status" value="1"/>
</dbReference>
<dbReference type="SMART" id="SM00360">
    <property type="entry name" value="RRM"/>
    <property type="match status" value="1"/>
</dbReference>
<evidence type="ECO:0000313" key="5">
    <source>
        <dbReference type="EMBL" id="KDQ13467.1"/>
    </source>
</evidence>
<feature type="compositionally biased region" description="Low complexity" evidence="3">
    <location>
        <begin position="324"/>
        <end position="352"/>
    </location>
</feature>
<dbReference type="FunCoup" id="A0A067MNL2">
    <property type="interactions" value="566"/>
</dbReference>
<dbReference type="GO" id="GO:0005730">
    <property type="term" value="C:nucleolus"/>
    <property type="evidence" value="ECO:0007669"/>
    <property type="project" value="TreeGrafter"/>
</dbReference>
<evidence type="ECO:0000259" key="4">
    <source>
        <dbReference type="PROSITE" id="PS50102"/>
    </source>
</evidence>
<sequence length="466" mass="49172">MSLNDFLGDSTLGNFDWATEVDALPTAPSMKTDEERARERRERGDRDFGRSGGDYGNRDRPSYPPREELPLPTEPPYTAFVGNLAFDIIEADVEDFFAPNPLKSVKLIKDRDDKPKGFGYVEFETLDDLKAGLAKSGGQMANRTVRVSVAEPQRGGDDDKFSGNWRRDGPLPSAPPSRFGDRPSGPGGPRGGPMEGADPGVAETSSDWRSNRPTRPPPPPERGGDRMGPSSRGGSGFGAVHAPDTEEPWSIGSKFKPSPSPASEGGEKRGMFGARKSELGRDASVPRDEPSDWRRRDPTTRSPTGSTPATPQLSRRKLELLPRSATGSVPGSVSPSPVSSPKAATSAASGGKFDPFGGARPVDAASREKEAGEKIERDHTSWRRSSLQARQAPTPPESGGATPPPGSPKPRSGGGIAAATIRPTFSFAAAAGNKSVGGGGDSIKSSSSARGSDVDAVTEKISNIEV</sequence>
<protein>
    <recommendedName>
        <fullName evidence="4">RRM domain-containing protein</fullName>
    </recommendedName>
</protein>
<feature type="compositionally biased region" description="Gly residues" evidence="3">
    <location>
        <begin position="185"/>
        <end position="194"/>
    </location>
</feature>
<keyword evidence="6" id="KW-1185">Reference proteome</keyword>
<feature type="region of interest" description="Disordered" evidence="3">
    <location>
        <begin position="134"/>
        <end position="466"/>
    </location>
</feature>
<organism evidence="5 6">
    <name type="scientific">Botryobasidium botryosum (strain FD-172 SS1)</name>
    <dbReference type="NCBI Taxonomy" id="930990"/>
    <lineage>
        <taxon>Eukaryota</taxon>
        <taxon>Fungi</taxon>
        <taxon>Dikarya</taxon>
        <taxon>Basidiomycota</taxon>
        <taxon>Agaricomycotina</taxon>
        <taxon>Agaricomycetes</taxon>
        <taxon>Cantharellales</taxon>
        <taxon>Botryobasidiaceae</taxon>
        <taxon>Botryobasidium</taxon>
    </lineage>
</organism>
<dbReference type="STRING" id="930990.A0A067MNL2"/>
<dbReference type="AlphaFoldDB" id="A0A067MNL2"/>
<evidence type="ECO:0000256" key="1">
    <source>
        <dbReference type="ARBA" id="ARBA00022884"/>
    </source>
</evidence>
<feature type="compositionally biased region" description="Basic and acidic residues" evidence="3">
    <location>
        <begin position="56"/>
        <end position="69"/>
    </location>
</feature>
<reference evidence="6" key="1">
    <citation type="journal article" date="2014" name="Proc. Natl. Acad. Sci. U.S.A.">
        <title>Extensive sampling of basidiomycete genomes demonstrates inadequacy of the white-rot/brown-rot paradigm for wood decay fungi.</title>
        <authorList>
            <person name="Riley R."/>
            <person name="Salamov A.A."/>
            <person name="Brown D.W."/>
            <person name="Nagy L.G."/>
            <person name="Floudas D."/>
            <person name="Held B.W."/>
            <person name="Levasseur A."/>
            <person name="Lombard V."/>
            <person name="Morin E."/>
            <person name="Otillar R."/>
            <person name="Lindquist E.A."/>
            <person name="Sun H."/>
            <person name="LaButti K.M."/>
            <person name="Schmutz J."/>
            <person name="Jabbour D."/>
            <person name="Luo H."/>
            <person name="Baker S.E."/>
            <person name="Pisabarro A.G."/>
            <person name="Walton J.D."/>
            <person name="Blanchette R.A."/>
            <person name="Henrissat B."/>
            <person name="Martin F."/>
            <person name="Cullen D."/>
            <person name="Hibbett D.S."/>
            <person name="Grigoriev I.V."/>
        </authorList>
    </citation>
    <scope>NUCLEOTIDE SEQUENCE [LARGE SCALE GENOMIC DNA]</scope>
    <source>
        <strain evidence="6">FD-172 SS1</strain>
    </source>
</reference>
<keyword evidence="1 2" id="KW-0694">RNA-binding</keyword>
<feature type="region of interest" description="Disordered" evidence="3">
    <location>
        <begin position="23"/>
        <end position="75"/>
    </location>
</feature>
<dbReference type="GO" id="GO:0003723">
    <property type="term" value="F:RNA binding"/>
    <property type="evidence" value="ECO:0007669"/>
    <property type="project" value="UniProtKB-UniRule"/>
</dbReference>
<dbReference type="Pfam" id="PF00076">
    <property type="entry name" value="RRM_1"/>
    <property type="match status" value="1"/>
</dbReference>
<dbReference type="Gene3D" id="3.30.70.330">
    <property type="match status" value="1"/>
</dbReference>
<dbReference type="HOGENOM" id="CLU_030044_1_0_1"/>
<dbReference type="SUPFAM" id="SSF54928">
    <property type="entry name" value="RNA-binding domain, RBD"/>
    <property type="match status" value="1"/>
</dbReference>
<feature type="domain" description="RRM" evidence="4">
    <location>
        <begin position="77"/>
        <end position="152"/>
    </location>
</feature>
<dbReference type="InterPro" id="IPR012677">
    <property type="entry name" value="Nucleotide-bd_a/b_plait_sf"/>
</dbReference>
<feature type="compositionally biased region" description="Polar residues" evidence="3">
    <location>
        <begin position="300"/>
        <end position="313"/>
    </location>
</feature>
<name>A0A067MNL2_BOTB1</name>
<feature type="compositionally biased region" description="Basic and acidic residues" evidence="3">
    <location>
        <begin position="31"/>
        <end position="49"/>
    </location>
</feature>
<feature type="compositionally biased region" description="Low complexity" evidence="3">
    <location>
        <begin position="442"/>
        <end position="451"/>
    </location>
</feature>
<feature type="compositionally biased region" description="Basic and acidic residues" evidence="3">
    <location>
        <begin position="265"/>
        <end position="299"/>
    </location>
</feature>
<feature type="compositionally biased region" description="Basic and acidic residues" evidence="3">
    <location>
        <begin position="154"/>
        <end position="169"/>
    </location>
</feature>
<dbReference type="InterPro" id="IPR035979">
    <property type="entry name" value="RBD_domain_sf"/>
</dbReference>
<dbReference type="InParanoid" id="A0A067MNL2"/>
<evidence type="ECO:0000256" key="3">
    <source>
        <dbReference type="SAM" id="MobiDB-lite"/>
    </source>
</evidence>
<accession>A0A067MNL2</accession>
<evidence type="ECO:0000256" key="2">
    <source>
        <dbReference type="PROSITE-ProRule" id="PRU00176"/>
    </source>
</evidence>
<dbReference type="EMBL" id="KL198043">
    <property type="protein sequence ID" value="KDQ13467.1"/>
    <property type="molecule type" value="Genomic_DNA"/>
</dbReference>
<dbReference type="OrthoDB" id="48651at2759"/>
<dbReference type="InterPro" id="IPR000504">
    <property type="entry name" value="RRM_dom"/>
</dbReference>
<proteinExistence type="predicted"/>
<dbReference type="PANTHER" id="PTHR23236:SF11">
    <property type="entry name" value="EUKARYOTIC TRANSLATION INITIATION FACTOR 4H"/>
    <property type="match status" value="1"/>
</dbReference>